<proteinExistence type="predicted"/>
<organism evidence="1 2">
    <name type="scientific">Acinetobacter soli</name>
    <dbReference type="NCBI Taxonomy" id="487316"/>
    <lineage>
        <taxon>Bacteria</taxon>
        <taxon>Pseudomonadati</taxon>
        <taxon>Pseudomonadota</taxon>
        <taxon>Gammaproteobacteria</taxon>
        <taxon>Moraxellales</taxon>
        <taxon>Moraxellaceae</taxon>
        <taxon>Acinetobacter</taxon>
    </lineage>
</organism>
<dbReference type="EMBL" id="CP016896">
    <property type="protein sequence ID" value="APV37527.1"/>
    <property type="molecule type" value="Genomic_DNA"/>
</dbReference>
<dbReference type="RefSeq" id="WP_004937075.1">
    <property type="nucleotide sequence ID" value="NZ_BBNM01000004.1"/>
</dbReference>
<evidence type="ECO:0000313" key="2">
    <source>
        <dbReference type="Proteomes" id="UP000185674"/>
    </source>
</evidence>
<protein>
    <submittedName>
        <fullName evidence="1">Tautomerase family protein</fullName>
    </submittedName>
</protein>
<sequence>MSQIKIYALADTIDKYRSQLSKAIHDALVEALQYPVEKCFQRFIKMQKEDFIYPSDRSDLYVIIEISMFSGRSVESKKQLINKIFKNIESESGISPQDIEITIFETPQENWGIRGKTADELKLNYQVNV</sequence>
<dbReference type="InterPro" id="IPR014347">
    <property type="entry name" value="Tautomerase/MIF_sf"/>
</dbReference>
<dbReference type="Gene3D" id="3.30.429.10">
    <property type="entry name" value="Macrophage Migration Inhibitory Factor"/>
    <property type="match status" value="1"/>
</dbReference>
<dbReference type="SUPFAM" id="SSF55331">
    <property type="entry name" value="Tautomerase/MIF"/>
    <property type="match status" value="1"/>
</dbReference>
<dbReference type="eggNOG" id="COG1942">
    <property type="taxonomic scope" value="Bacteria"/>
</dbReference>
<gene>
    <name evidence="1" type="ORF">BEN76_06515</name>
</gene>
<evidence type="ECO:0000313" key="1">
    <source>
        <dbReference type="EMBL" id="APV37527.1"/>
    </source>
</evidence>
<reference evidence="1 2" key="1">
    <citation type="submission" date="2016-08" db="EMBL/GenBank/DDBJ databases">
        <title>Complete genome sequence of Acinetobacter baylyi strain GFJ2.</title>
        <authorList>
            <person name="Tabata M."/>
            <person name="Kuboki S."/>
            <person name="Gibu N."/>
            <person name="Kinouchi Y."/>
            <person name="Vangnai A."/>
            <person name="Kasai D."/>
            <person name="Fukuda M."/>
        </authorList>
    </citation>
    <scope>NUCLEOTIDE SEQUENCE [LARGE SCALE GENOMIC DNA]</scope>
    <source>
        <strain evidence="1 2">GFJ2</strain>
    </source>
</reference>
<name>A0A1P8EMT5_9GAMM</name>
<accession>A0A1P8EMT5</accession>
<dbReference type="PANTHER" id="PTHR38460:SF1">
    <property type="entry name" value="TAUTOMERASE YOLI-RELATED"/>
    <property type="match status" value="1"/>
</dbReference>
<dbReference type="STRING" id="487316.BEN76_06515"/>
<dbReference type="AlphaFoldDB" id="A0A1P8EMT5"/>
<dbReference type="Pfam" id="PF14552">
    <property type="entry name" value="Tautomerase_2"/>
    <property type="match status" value="1"/>
</dbReference>
<dbReference type="InterPro" id="IPR037479">
    <property type="entry name" value="Tauto_MSAD"/>
</dbReference>
<dbReference type="KEGG" id="asol:BEN76_06515"/>
<dbReference type="PANTHER" id="PTHR38460">
    <property type="entry name" value="TAUTOMERASE YOLI-RELATED"/>
    <property type="match status" value="1"/>
</dbReference>
<dbReference type="Proteomes" id="UP000185674">
    <property type="component" value="Chromosome"/>
</dbReference>